<dbReference type="Pfam" id="PF00583">
    <property type="entry name" value="Acetyltransf_1"/>
    <property type="match status" value="1"/>
</dbReference>
<dbReference type="PROSITE" id="PS51186">
    <property type="entry name" value="GNAT"/>
    <property type="match status" value="1"/>
</dbReference>
<dbReference type="SUPFAM" id="SSF55729">
    <property type="entry name" value="Acyl-CoA N-acyltransferases (Nat)"/>
    <property type="match status" value="1"/>
</dbReference>
<dbReference type="RefSeq" id="WP_012945241.1">
    <property type="nucleotide sequence ID" value="NZ_JABURA010000003.1"/>
</dbReference>
<proteinExistence type="predicted"/>
<dbReference type="EMBL" id="JABURA010000003">
    <property type="protein sequence ID" value="NUB93804.1"/>
    <property type="molecule type" value="Genomic_DNA"/>
</dbReference>
<sequence>MTYQIRQATLEDGEELLDLWHGFTDHLSKHDDRYAHKESADDRWLQYFENQLVDSKYGTVIVAEHEDSGELVGVLEARIMGNHPIFRLQDHGYINGHYVAESHRDNGVGAALLEEVHEWFDQSEKDVDFYRVDVMHGDESAEAFYESNDFEPVEHVFERATDREQ</sequence>
<accession>A0A8J8GSN8</accession>
<protein>
    <submittedName>
        <fullName evidence="2">GNAT family N-acetyltransferase</fullName>
    </submittedName>
</protein>
<dbReference type="AlphaFoldDB" id="A0A8J8GSN8"/>
<gene>
    <name evidence="2" type="ORF">HT576_22790</name>
</gene>
<dbReference type="GeneID" id="8744803"/>
<dbReference type="CDD" id="cd04301">
    <property type="entry name" value="NAT_SF"/>
    <property type="match status" value="1"/>
</dbReference>
<evidence type="ECO:0000259" key="1">
    <source>
        <dbReference type="PROSITE" id="PS51186"/>
    </source>
</evidence>
<dbReference type="Gene3D" id="3.40.630.30">
    <property type="match status" value="1"/>
</dbReference>
<evidence type="ECO:0000313" key="2">
    <source>
        <dbReference type="EMBL" id="NUB93804.1"/>
    </source>
</evidence>
<dbReference type="GO" id="GO:0016747">
    <property type="term" value="F:acyltransferase activity, transferring groups other than amino-acyl groups"/>
    <property type="evidence" value="ECO:0007669"/>
    <property type="project" value="InterPro"/>
</dbReference>
<evidence type="ECO:0000313" key="3">
    <source>
        <dbReference type="Proteomes" id="UP000728647"/>
    </source>
</evidence>
<dbReference type="OrthoDB" id="125295at2157"/>
<dbReference type="InterPro" id="IPR016181">
    <property type="entry name" value="Acyl_CoA_acyltransferase"/>
</dbReference>
<dbReference type="InterPro" id="IPR000182">
    <property type="entry name" value="GNAT_dom"/>
</dbReference>
<comment type="caution">
    <text evidence="2">The sequence shown here is derived from an EMBL/GenBank/DDBJ whole genome shotgun (WGS) entry which is preliminary data.</text>
</comment>
<organism evidence="2 3">
    <name type="scientific">Haloterrigena gelatinilytica</name>
    <dbReference type="NCBI Taxonomy" id="2741724"/>
    <lineage>
        <taxon>Archaea</taxon>
        <taxon>Methanobacteriati</taxon>
        <taxon>Methanobacteriota</taxon>
        <taxon>Stenosarchaea group</taxon>
        <taxon>Halobacteria</taxon>
        <taxon>Halobacteriales</taxon>
        <taxon>Natrialbaceae</taxon>
        <taxon>Haloterrigena</taxon>
    </lineage>
</organism>
<feature type="domain" description="N-acetyltransferase" evidence="1">
    <location>
        <begin position="3"/>
        <end position="165"/>
    </location>
</feature>
<name>A0A8J8GSN8_9EURY</name>
<dbReference type="Proteomes" id="UP000728647">
    <property type="component" value="Unassembled WGS sequence"/>
</dbReference>
<reference evidence="2" key="1">
    <citation type="submission" date="2020-06" db="EMBL/GenBank/DDBJ databases">
        <title>Haloterrigena sp. nov., an extremely halophilic archaeon isolated from a saline sediment.</title>
        <authorList>
            <person name="Liu B.-B."/>
        </authorList>
    </citation>
    <scope>NUCLEOTIDE SEQUENCE</scope>
    <source>
        <strain evidence="2">SYSU A121-1</strain>
    </source>
</reference>